<dbReference type="Proteomes" id="UP000000813">
    <property type="component" value="Plasmid At"/>
</dbReference>
<proteinExistence type="predicted"/>
<dbReference type="KEGG" id="atu:Atu5221"/>
<reference evidence="2 3" key="2">
    <citation type="journal article" date="2001" name="Science">
        <title>Genome sequence of the plant pathogen and biotechnology agent Agrobacterium tumefaciens C58.</title>
        <authorList>
            <person name="Goodner B."/>
            <person name="Hinkle G."/>
            <person name="Gattung S."/>
            <person name="Miller N."/>
            <person name="Blanchard M."/>
            <person name="Qurollo B."/>
            <person name="Goldman B.S."/>
            <person name="Cao Y."/>
            <person name="Askenazi M."/>
            <person name="Halling C."/>
            <person name="Mullin L."/>
            <person name="Houmiel K."/>
            <person name="Gordon J."/>
            <person name="Vaudin M."/>
            <person name="Iartchouk O."/>
            <person name="Epp A."/>
            <person name="Liu F."/>
            <person name="Wollam C."/>
            <person name="Allinger M."/>
            <person name="Doughty D."/>
            <person name="Scott C."/>
            <person name="Lappas C."/>
            <person name="Markelz B."/>
            <person name="Flanagan C."/>
            <person name="Crowell C."/>
            <person name="Gurson J."/>
            <person name="Lomo C."/>
            <person name="Sear C."/>
            <person name="Strub G."/>
            <person name="Cielo C."/>
            <person name="Slater S."/>
        </authorList>
    </citation>
    <scope>NUCLEOTIDE SEQUENCE [LARGE SCALE GENOMIC DNA]</scope>
    <source>
        <strain evidence="3">C58 / ATCC 33970</strain>
    </source>
</reference>
<dbReference type="HOGENOM" id="CLU_2068131_0_0_5"/>
<evidence type="ECO:0000313" key="3">
    <source>
        <dbReference type="Proteomes" id="UP000000813"/>
    </source>
</evidence>
<organism evidence="2 3">
    <name type="scientific">Agrobacterium fabrum (strain C58 / ATCC 33970)</name>
    <name type="common">Agrobacterium tumefaciens (strain C58)</name>
    <dbReference type="NCBI Taxonomy" id="176299"/>
    <lineage>
        <taxon>Bacteria</taxon>
        <taxon>Pseudomonadati</taxon>
        <taxon>Pseudomonadota</taxon>
        <taxon>Alphaproteobacteria</taxon>
        <taxon>Hyphomicrobiales</taxon>
        <taxon>Rhizobiaceae</taxon>
        <taxon>Rhizobium/Agrobacterium group</taxon>
        <taxon>Agrobacterium</taxon>
        <taxon>Agrobacterium tumefaciens complex</taxon>
    </lineage>
</organism>
<protein>
    <submittedName>
        <fullName evidence="2">Uncharacterized protein</fullName>
    </submittedName>
</protein>
<name>Q7D3L8_AGRFC</name>
<dbReference type="EMBL" id="AE007872">
    <property type="protein sequence ID" value="AAK90591.2"/>
    <property type="molecule type" value="Genomic_DNA"/>
</dbReference>
<dbReference type="BioCyc" id="AGRO:ATU5221-MONOMER"/>
<geneLocation type="plasmid" evidence="2 3">
    <name>At</name>
</geneLocation>
<sequence>MVLAVLHAPGGVAGFCLSTDIGGQAGASHRRTAGGSCPSAKLSSENCYVLHDCRVMQWGTQTRQPYTGPPGFRKIRLALFPVSRVYRTSRRAPSRNEKTDRPSAASLRFSHRQGGNVA</sequence>
<evidence type="ECO:0000256" key="1">
    <source>
        <dbReference type="SAM" id="MobiDB-lite"/>
    </source>
</evidence>
<reference evidence="2 3" key="1">
    <citation type="journal article" date="2001" name="Science">
        <title>The genome of the natural genetic engineer Agrobacterium tumefaciens C58.</title>
        <authorList>
            <person name="Wood D.W."/>
            <person name="Setubal J.C."/>
            <person name="Kaul R."/>
            <person name="Monks D.E."/>
            <person name="Kitajima J.P."/>
            <person name="Okura V.K."/>
            <person name="Zhou Y."/>
            <person name="Chen L."/>
            <person name="Wood G.E."/>
            <person name="Almeida N.F.Jr."/>
            <person name="Woo L."/>
            <person name="Chen Y."/>
            <person name="Paulsen I.T."/>
            <person name="Eisen J.A."/>
            <person name="Karp P.D."/>
            <person name="Bovee D.Sr."/>
            <person name="Chapman P."/>
            <person name="Clendenning J."/>
            <person name="Deatherage G."/>
            <person name="Gillet W."/>
            <person name="Grant C."/>
            <person name="Kutyavin T."/>
            <person name="Levy R."/>
            <person name="Li M.J."/>
            <person name="McClelland E."/>
            <person name="Palmieri A."/>
            <person name="Raymond C."/>
            <person name="Rouse G."/>
            <person name="Saenphimmachak C."/>
            <person name="Wu Z."/>
            <person name="Romero P."/>
            <person name="Gordon D."/>
            <person name="Zhang S."/>
            <person name="Yoo H."/>
            <person name="Tao Y."/>
            <person name="Biddle P."/>
            <person name="Jung M."/>
            <person name="Krespan W."/>
            <person name="Perry M."/>
            <person name="Gordon-Kamm B."/>
            <person name="Liao L."/>
            <person name="Kim S."/>
            <person name="Hendrick C."/>
            <person name="Zhao Z.Y."/>
            <person name="Dolan M."/>
            <person name="Chumley F."/>
            <person name="Tingey S.V."/>
            <person name="Tomb J.F."/>
            <person name="Gordon M.P."/>
            <person name="Olson M.V."/>
            <person name="Nester E.W."/>
        </authorList>
    </citation>
    <scope>NUCLEOTIDE SEQUENCE [LARGE SCALE GENOMIC DNA]</scope>
    <source>
        <strain evidence="3">C58 / ATCC 33970</strain>
    </source>
</reference>
<evidence type="ECO:0000313" key="2">
    <source>
        <dbReference type="EMBL" id="AAK90591.2"/>
    </source>
</evidence>
<feature type="region of interest" description="Disordered" evidence="1">
    <location>
        <begin position="88"/>
        <end position="118"/>
    </location>
</feature>
<keyword evidence="2" id="KW-0614">Plasmid</keyword>
<dbReference type="AlphaFoldDB" id="Q7D3L8"/>
<gene>
    <name evidence="2" type="ordered locus">Atu5221</name>
</gene>
<accession>Q7D3L8</accession>
<dbReference type="EnsemblBacteria" id="AAK90591">
    <property type="protein sequence ID" value="AAK90591"/>
    <property type="gene ID" value="Atu5221"/>
</dbReference>
<keyword evidence="3" id="KW-1185">Reference proteome</keyword>